<evidence type="ECO:0008006" key="3">
    <source>
        <dbReference type="Google" id="ProtNLM"/>
    </source>
</evidence>
<dbReference type="Proteomes" id="UP000593737">
    <property type="component" value="Chromosome"/>
</dbReference>
<sequence length="512" mass="55297">MDDKVIVTNRSALMKKYGRQGTAKIRQAMRVLSAADKKRGMKNRVVYLDDANTMKKLGGKPVLNATDPRENKQAIDAVFTALLPDYLMILGSPDVVPHQDLDNPVYDPTDGDDDTQAWGDVPYACEAPYSRDPARFVGPTRVVGRVPDLVSAAEPSYLIALLKTAATAQRREPDTYAGYFGLSAEEWRGSTRLSLNNIFGQATDLLLTPPAGPDKTHTRLENRMHFINCHGGPASPEFLGQRGKSYPTALTTKATEGKIVDGTVAAVECCYGAELYDATTLGIDLPICQSYLRQGAYGYLGSTTIAYGPADSNGAADLICQYFLLNVLEGASLGRAALAARQQFVQGTAQMDPVDLKTLAQFCLLGDPSVHPVLRSTPTTVPKGVDTSHAERFFRAERRAKLQETGAFLSKTKPTASQRVPVQRVSSVTKRALANIAKQAGLESSQSYSAFAVKGAPAPKHGAGKVGATPSRYFVTVGTPRDGQIDEVKRGVAVVAKEINGRIVGYRIYHQR</sequence>
<evidence type="ECO:0000313" key="1">
    <source>
        <dbReference type="EMBL" id="QPD02300.1"/>
    </source>
</evidence>
<evidence type="ECO:0000313" key="2">
    <source>
        <dbReference type="Proteomes" id="UP000593737"/>
    </source>
</evidence>
<organism evidence="1 2">
    <name type="scientific">Candidatus Nitrospira kreftii</name>
    <dbReference type="NCBI Taxonomy" id="2652173"/>
    <lineage>
        <taxon>Bacteria</taxon>
        <taxon>Pseudomonadati</taxon>
        <taxon>Nitrospirota</taxon>
        <taxon>Nitrospiria</taxon>
        <taxon>Nitrospirales</taxon>
        <taxon>Nitrospiraceae</taxon>
        <taxon>Nitrospira</taxon>
    </lineage>
</organism>
<gene>
    <name evidence="1" type="ORF">Nkreftii_000074</name>
</gene>
<protein>
    <recommendedName>
        <fullName evidence="3">Gingipain domain-containing protein</fullName>
    </recommendedName>
</protein>
<accession>A0A7S8FAG6</accession>
<dbReference type="EMBL" id="CP047423">
    <property type="protein sequence ID" value="QPD02300.1"/>
    <property type="molecule type" value="Genomic_DNA"/>
</dbReference>
<name>A0A7S8FAG6_9BACT</name>
<dbReference type="KEGG" id="nkf:Nkreftii_000074"/>
<dbReference type="AlphaFoldDB" id="A0A7S8FAG6"/>
<proteinExistence type="predicted"/>
<reference evidence="1 2" key="1">
    <citation type="journal article" date="2020" name="ISME J.">
        <title>Enrichment and physiological characterization of a novel comammox Nitrospira indicates ammonium inhibition of complete nitrification.</title>
        <authorList>
            <person name="Sakoula D."/>
            <person name="Koch H."/>
            <person name="Frank J."/>
            <person name="Jetten M.S.M."/>
            <person name="van Kessel M.A.H.J."/>
            <person name="Lucker S."/>
        </authorList>
    </citation>
    <scope>NUCLEOTIDE SEQUENCE [LARGE SCALE GENOMIC DNA]</scope>
    <source>
        <strain evidence="1">Comreactor17</strain>
    </source>
</reference>